<evidence type="ECO:0000256" key="7">
    <source>
        <dbReference type="ARBA" id="ARBA00023136"/>
    </source>
</evidence>
<keyword evidence="5 8" id="KW-0812">Transmembrane</keyword>
<dbReference type="InterPro" id="IPR034294">
    <property type="entry name" value="Aquaporin_transptr"/>
</dbReference>
<keyword evidence="6 10" id="KW-1133">Transmembrane helix</keyword>
<dbReference type="AlphaFoldDB" id="A0A415DYN3"/>
<sequence>MRKYFAEFIGTAVLVFFGCGSAVAAGALFSAMGMGLPVAFTTLLVAFAFGLALMAAYYMIGGISGCHINPAVSLAMLITKRMSVKDFFGYIIGQFVGGIAGAALLSVIIGGRTSLGANGYGTASTFGITMWMAILTEVILAFVFVSAFLSVTEKEENKPIAGLIVGLTMTMTYIFGVPFTGASVNPARSFGPALLQGSDALTQVWVFIAAPLAGAIVAAIVYLLLRMEPKKSAAAVADKTEITEEPMDDTTELEDSEDAEFEQLDAAEPVEDVQSDENK</sequence>
<accession>A0A415DYN3</accession>
<keyword evidence="7 10" id="KW-0472">Membrane</keyword>
<dbReference type="PANTHER" id="PTHR19139">
    <property type="entry name" value="AQUAPORIN TRANSPORTER"/>
    <property type="match status" value="1"/>
</dbReference>
<feature type="region of interest" description="Disordered" evidence="9">
    <location>
        <begin position="234"/>
        <end position="279"/>
    </location>
</feature>
<comment type="subcellular location">
    <subcellularLocation>
        <location evidence="1">Cell membrane</location>
        <topology evidence="1">Multi-pass membrane protein</topology>
    </subcellularLocation>
</comment>
<evidence type="ECO:0000256" key="2">
    <source>
        <dbReference type="ARBA" id="ARBA00006175"/>
    </source>
</evidence>
<feature type="transmembrane region" description="Helical" evidence="10">
    <location>
        <begin position="87"/>
        <end position="109"/>
    </location>
</feature>
<evidence type="ECO:0000256" key="1">
    <source>
        <dbReference type="ARBA" id="ARBA00004651"/>
    </source>
</evidence>
<evidence type="ECO:0000256" key="3">
    <source>
        <dbReference type="ARBA" id="ARBA00022448"/>
    </source>
</evidence>
<reference evidence="11 12" key="1">
    <citation type="submission" date="2018-08" db="EMBL/GenBank/DDBJ databases">
        <title>A genome reference for cultivated species of the human gut microbiota.</title>
        <authorList>
            <person name="Zou Y."/>
            <person name="Xue W."/>
            <person name="Luo G."/>
        </authorList>
    </citation>
    <scope>NUCLEOTIDE SEQUENCE [LARGE SCALE GENOMIC DNA]</scope>
    <source>
        <strain evidence="11 12">AM07-24</strain>
    </source>
</reference>
<dbReference type="EMBL" id="QRMS01000004">
    <property type="protein sequence ID" value="RHJ85958.1"/>
    <property type="molecule type" value="Genomic_DNA"/>
</dbReference>
<dbReference type="PANTHER" id="PTHR19139:SF199">
    <property type="entry name" value="MIP17260P"/>
    <property type="match status" value="1"/>
</dbReference>
<evidence type="ECO:0000313" key="12">
    <source>
        <dbReference type="Proteomes" id="UP000284841"/>
    </source>
</evidence>
<dbReference type="CDD" id="cd00333">
    <property type="entry name" value="MIP"/>
    <property type="match status" value="1"/>
</dbReference>
<dbReference type="InterPro" id="IPR023271">
    <property type="entry name" value="Aquaporin-like"/>
</dbReference>
<dbReference type="GO" id="GO:0005886">
    <property type="term" value="C:plasma membrane"/>
    <property type="evidence" value="ECO:0007669"/>
    <property type="project" value="UniProtKB-SubCell"/>
</dbReference>
<evidence type="ECO:0000256" key="9">
    <source>
        <dbReference type="SAM" id="MobiDB-lite"/>
    </source>
</evidence>
<dbReference type="PROSITE" id="PS00221">
    <property type="entry name" value="MIP"/>
    <property type="match status" value="1"/>
</dbReference>
<comment type="similarity">
    <text evidence="2 8">Belongs to the MIP/aquaporin (TC 1.A.8) family.</text>
</comment>
<dbReference type="PROSITE" id="PS51257">
    <property type="entry name" value="PROKAR_LIPOPROTEIN"/>
    <property type="match status" value="1"/>
</dbReference>
<evidence type="ECO:0000256" key="4">
    <source>
        <dbReference type="ARBA" id="ARBA00022475"/>
    </source>
</evidence>
<gene>
    <name evidence="11" type="ORF">DW099_14035</name>
</gene>
<dbReference type="OrthoDB" id="9807293at2"/>
<organism evidence="11 12">
    <name type="scientific">Emergencia timonensis</name>
    <dbReference type="NCBI Taxonomy" id="1776384"/>
    <lineage>
        <taxon>Bacteria</taxon>
        <taxon>Bacillati</taxon>
        <taxon>Bacillota</taxon>
        <taxon>Clostridia</taxon>
        <taxon>Peptostreptococcales</taxon>
        <taxon>Anaerovoracaceae</taxon>
        <taxon>Emergencia</taxon>
    </lineage>
</organism>
<dbReference type="Pfam" id="PF00230">
    <property type="entry name" value="MIP"/>
    <property type="match status" value="1"/>
</dbReference>
<keyword evidence="12" id="KW-1185">Reference proteome</keyword>
<dbReference type="Proteomes" id="UP000284841">
    <property type="component" value="Unassembled WGS sequence"/>
</dbReference>
<keyword evidence="4" id="KW-1003">Cell membrane</keyword>
<evidence type="ECO:0000313" key="11">
    <source>
        <dbReference type="EMBL" id="RHJ85958.1"/>
    </source>
</evidence>
<evidence type="ECO:0000256" key="10">
    <source>
        <dbReference type="SAM" id="Phobius"/>
    </source>
</evidence>
<evidence type="ECO:0000256" key="6">
    <source>
        <dbReference type="ARBA" id="ARBA00022989"/>
    </source>
</evidence>
<dbReference type="RefSeq" id="WP_067536854.1">
    <property type="nucleotide sequence ID" value="NZ_AP025567.1"/>
</dbReference>
<dbReference type="SUPFAM" id="SSF81338">
    <property type="entry name" value="Aquaporin-like"/>
    <property type="match status" value="1"/>
</dbReference>
<feature type="compositionally biased region" description="Acidic residues" evidence="9">
    <location>
        <begin position="243"/>
        <end position="279"/>
    </location>
</feature>
<proteinExistence type="inferred from homology"/>
<dbReference type="PRINTS" id="PR00783">
    <property type="entry name" value="MINTRINSICP"/>
</dbReference>
<dbReference type="GeneID" id="83004172"/>
<evidence type="ECO:0000256" key="5">
    <source>
        <dbReference type="ARBA" id="ARBA00022692"/>
    </source>
</evidence>
<comment type="caution">
    <text evidence="11">The sequence shown here is derived from an EMBL/GenBank/DDBJ whole genome shotgun (WGS) entry which is preliminary data.</text>
</comment>
<protein>
    <submittedName>
        <fullName evidence="11">Aquaporin</fullName>
    </submittedName>
</protein>
<dbReference type="InterPro" id="IPR022357">
    <property type="entry name" value="MIP_CS"/>
</dbReference>
<feature type="transmembrane region" description="Helical" evidence="10">
    <location>
        <begin position="163"/>
        <end position="184"/>
    </location>
</feature>
<feature type="transmembrane region" description="Helical" evidence="10">
    <location>
        <begin position="129"/>
        <end position="151"/>
    </location>
</feature>
<feature type="transmembrane region" description="Helical" evidence="10">
    <location>
        <begin position="34"/>
        <end position="60"/>
    </location>
</feature>
<keyword evidence="3 8" id="KW-0813">Transport</keyword>
<name>A0A415DYN3_9FIRM</name>
<evidence type="ECO:0000256" key="8">
    <source>
        <dbReference type="RuleBase" id="RU000477"/>
    </source>
</evidence>
<dbReference type="Gene3D" id="1.20.1080.10">
    <property type="entry name" value="Glycerol uptake facilitator protein"/>
    <property type="match status" value="1"/>
</dbReference>
<dbReference type="GO" id="GO:0015250">
    <property type="term" value="F:water channel activity"/>
    <property type="evidence" value="ECO:0007669"/>
    <property type="project" value="TreeGrafter"/>
</dbReference>
<dbReference type="InterPro" id="IPR000425">
    <property type="entry name" value="MIP"/>
</dbReference>
<dbReference type="STRING" id="1776384.GCA_900086585_01799"/>
<feature type="transmembrane region" description="Helical" evidence="10">
    <location>
        <begin position="204"/>
        <end position="225"/>
    </location>
</feature>